<dbReference type="InterPro" id="IPR003423">
    <property type="entry name" value="OMP_efflux"/>
</dbReference>
<comment type="similarity">
    <text evidence="1 2">Belongs to the outer membrane factor (OMF) (TC 1.B.17) family.</text>
</comment>
<dbReference type="RefSeq" id="WP_102606889.1">
    <property type="nucleotide sequence ID" value="NZ_PNYC01000006.1"/>
</dbReference>
<dbReference type="PANTHER" id="PTHR30203">
    <property type="entry name" value="OUTER MEMBRANE CATION EFFLUX PROTEIN"/>
    <property type="match status" value="1"/>
</dbReference>
<dbReference type="GO" id="GO:0005886">
    <property type="term" value="C:plasma membrane"/>
    <property type="evidence" value="ECO:0007669"/>
    <property type="project" value="UniProtKB-SubCell"/>
</dbReference>
<dbReference type="Gene3D" id="2.20.200.10">
    <property type="entry name" value="Outer membrane efflux proteins (OEP)"/>
    <property type="match status" value="1"/>
</dbReference>
<keyword evidence="5" id="KW-1185">Reference proteome</keyword>
<dbReference type="AlphaFoldDB" id="A0A2N7X504"/>
<keyword evidence="2" id="KW-0472">Membrane</keyword>
<reference evidence="4 5" key="1">
    <citation type="submission" date="2018-01" db="EMBL/GenBank/DDBJ databases">
        <title>Whole genome analyses suggest that Burkholderia sensu lato contains two further novel genera in the rhizoxinica-symbiotica group Mycetohabitans gen. nov., and Trinickia gen. nov.: implications for the evolution of diazotrophy and nodulation in the Burkholderiaceae.</title>
        <authorList>
            <person name="Estrada-de los Santos P."/>
            <person name="Palmer M."/>
            <person name="Chavez-Ramirez B."/>
            <person name="Beukes C."/>
            <person name="Steenkamp E.T."/>
            <person name="Hirsch A.M."/>
            <person name="Manyaka P."/>
            <person name="Maluk M."/>
            <person name="Lafos M."/>
            <person name="Crook M."/>
            <person name="Gross E."/>
            <person name="Simon M.F."/>
            <person name="Bueno dos Reis Junior F."/>
            <person name="Poole P.S."/>
            <person name="Venter S.N."/>
            <person name="James E.K."/>
        </authorList>
    </citation>
    <scope>NUCLEOTIDE SEQUENCE [LARGE SCALE GENOMIC DNA]</scope>
    <source>
        <strain evidence="4 5">JPY 581</strain>
    </source>
</reference>
<evidence type="ECO:0000256" key="2">
    <source>
        <dbReference type="RuleBase" id="RU362097"/>
    </source>
</evidence>
<dbReference type="GO" id="GO:0015562">
    <property type="term" value="F:efflux transmembrane transporter activity"/>
    <property type="evidence" value="ECO:0007669"/>
    <property type="project" value="InterPro"/>
</dbReference>
<dbReference type="Proteomes" id="UP000235777">
    <property type="component" value="Unassembled WGS sequence"/>
</dbReference>
<dbReference type="SUPFAM" id="SSF56954">
    <property type="entry name" value="Outer membrane efflux proteins (OEP)"/>
    <property type="match status" value="1"/>
</dbReference>
<gene>
    <name evidence="4" type="ORF">C0Z20_11120</name>
</gene>
<dbReference type="EMBL" id="PNYC01000006">
    <property type="protein sequence ID" value="PMS36651.1"/>
    <property type="molecule type" value="Genomic_DNA"/>
</dbReference>
<dbReference type="Pfam" id="PF02321">
    <property type="entry name" value="OEP"/>
    <property type="match status" value="2"/>
</dbReference>
<protein>
    <submittedName>
        <fullName evidence="4">RND transporter</fullName>
    </submittedName>
</protein>
<evidence type="ECO:0000256" key="1">
    <source>
        <dbReference type="ARBA" id="ARBA00007613"/>
    </source>
</evidence>
<name>A0A2N7X504_9BURK</name>
<dbReference type="PANTHER" id="PTHR30203:SF33">
    <property type="entry name" value="BLR4455 PROTEIN"/>
    <property type="match status" value="1"/>
</dbReference>
<organism evidence="4 5">
    <name type="scientific">Trinickia symbiotica</name>
    <dbReference type="NCBI Taxonomy" id="863227"/>
    <lineage>
        <taxon>Bacteria</taxon>
        <taxon>Pseudomonadati</taxon>
        <taxon>Pseudomonadota</taxon>
        <taxon>Betaproteobacteria</taxon>
        <taxon>Burkholderiales</taxon>
        <taxon>Burkholderiaceae</taxon>
        <taxon>Trinickia</taxon>
    </lineage>
</organism>
<proteinExistence type="inferred from homology"/>
<keyword evidence="2" id="KW-0812">Transmembrane</keyword>
<comment type="caution">
    <text evidence="4">The sequence shown here is derived from an EMBL/GenBank/DDBJ whole genome shotgun (WGS) entry which is preliminary data.</text>
</comment>
<feature type="compositionally biased region" description="Polar residues" evidence="3">
    <location>
        <begin position="538"/>
        <end position="550"/>
    </location>
</feature>
<comment type="subcellular location">
    <subcellularLocation>
        <location evidence="2">Cell membrane</location>
        <topology evidence="2">Lipid-anchor</topology>
    </subcellularLocation>
</comment>
<evidence type="ECO:0000313" key="5">
    <source>
        <dbReference type="Proteomes" id="UP000235777"/>
    </source>
</evidence>
<dbReference type="Gene3D" id="1.20.1600.10">
    <property type="entry name" value="Outer membrane efflux proteins (OEP)"/>
    <property type="match status" value="1"/>
</dbReference>
<evidence type="ECO:0000256" key="3">
    <source>
        <dbReference type="SAM" id="MobiDB-lite"/>
    </source>
</evidence>
<dbReference type="InterPro" id="IPR010131">
    <property type="entry name" value="MdtP/NodT-like"/>
</dbReference>
<dbReference type="NCBIfam" id="TIGR01845">
    <property type="entry name" value="outer_NodT"/>
    <property type="match status" value="1"/>
</dbReference>
<keyword evidence="2" id="KW-0564">Palmitate</keyword>
<feature type="region of interest" description="Disordered" evidence="3">
    <location>
        <begin position="529"/>
        <end position="550"/>
    </location>
</feature>
<keyword evidence="2" id="KW-1134">Transmembrane beta strand</keyword>
<sequence length="550" mass="58458">MISITSTLRGCFGRRFRTLLGASPIARQRLIGSRWPNPASSTGLLPGRRTGRWPTVAVGLVALMLAGCAAGPDYVPPLMQSDAAFVRTPVVFPQAGSADPTQHAQSGAEIIDRWWTSFRSAQLDDTVSLAFAQSPTLDTARATLKAAQEAILAARGGLYPQLDLAASAERSRTRLGGGAAHAVSNLIAIGPTVSYDIDFFGGVRRQVEAQTALAEYQHDQLAATYLALTGNTVIQALTAASAREQLRAVDDIVAVDRRNLELVGIERQVGRAAQSDVLAARSQLAADLALAPPLEQQLAAADHALAILVGKTPAQWQAPQFDFDMLALPIDVPVMLPSAWLLARPDIRAAQAQLHAASAQIGVATARLYPNITLTASWAQVATSMGPLFESANGLWSVAAALTAPLFHGGALKAQQREAIDVFDAQLGVYRQTVLEAFGQVADTLRALEHDAQALAAEREAFDTAQASLRLVQESYRIGTATSFDILQAQRLYAQARLGYARAKGQRYVDTAQLFVAMGGAAQAWAERDSPGGKMSASGRTLTCPSERSC</sequence>
<keyword evidence="2" id="KW-0449">Lipoprotein</keyword>
<accession>A0A2N7X504</accession>
<evidence type="ECO:0000313" key="4">
    <source>
        <dbReference type="EMBL" id="PMS36651.1"/>
    </source>
</evidence>